<dbReference type="Proteomes" id="UP001205311">
    <property type="component" value="Unassembled WGS sequence"/>
</dbReference>
<dbReference type="EMBL" id="JAMTCP010000015">
    <property type="protein sequence ID" value="MCP2259300.1"/>
    <property type="molecule type" value="Genomic_DNA"/>
</dbReference>
<dbReference type="InterPro" id="IPR004401">
    <property type="entry name" value="YbaB/EbfC"/>
</dbReference>
<organism evidence="2 3">
    <name type="scientific">Streptoalloteichus tenebrarius (strain ATCC 17920 / DSM 40477 / JCM 4838 / CBS 697.72 / NBRC 16177 / NCIMB 11028 / NRRL B-12390 / A12253. 1 / ISP 5477)</name>
    <name type="common">Streptomyces tenebrarius</name>
    <dbReference type="NCBI Taxonomy" id="1933"/>
    <lineage>
        <taxon>Bacteria</taxon>
        <taxon>Bacillati</taxon>
        <taxon>Actinomycetota</taxon>
        <taxon>Actinomycetes</taxon>
        <taxon>Pseudonocardiales</taxon>
        <taxon>Pseudonocardiaceae</taxon>
        <taxon>Streptoalloteichus</taxon>
    </lineage>
</organism>
<accession>A0ABT1HUV1</accession>
<comment type="caution">
    <text evidence="2">The sequence shown here is derived from an EMBL/GenBank/DDBJ whole genome shotgun (WGS) entry which is preliminary data.</text>
</comment>
<reference evidence="2 3" key="1">
    <citation type="submission" date="2022-06" db="EMBL/GenBank/DDBJ databases">
        <title>Genomic Encyclopedia of Archaeal and Bacterial Type Strains, Phase II (KMG-II): from individual species to whole genera.</title>
        <authorList>
            <person name="Goeker M."/>
        </authorList>
    </citation>
    <scope>NUCLEOTIDE SEQUENCE [LARGE SCALE GENOMIC DNA]</scope>
    <source>
        <strain evidence="2 3">DSM 40477</strain>
    </source>
</reference>
<feature type="region of interest" description="Disordered" evidence="1">
    <location>
        <begin position="35"/>
        <end position="57"/>
    </location>
</feature>
<dbReference type="SUPFAM" id="SSF82607">
    <property type="entry name" value="YbaB-like"/>
    <property type="match status" value="1"/>
</dbReference>
<dbReference type="Pfam" id="PF02575">
    <property type="entry name" value="YbaB_DNA_bd"/>
    <property type="match status" value="1"/>
</dbReference>
<sequence length="120" mass="13616">MAEHRDDVMDVEDIMEQVRRQQEELERVERDVRGMEVRGHSRDHEVTATMRGDGRFTDIAIDPDTVRRHDPEEIGAIVLEAVNNAMDRLAEATTASYAPLIEAATRAADLPDWPLEAPRP</sequence>
<dbReference type="PIRSF" id="PIRSF004555">
    <property type="entry name" value="UCP004555"/>
    <property type="match status" value="1"/>
</dbReference>
<dbReference type="InterPro" id="IPR036894">
    <property type="entry name" value="YbaB-like_sf"/>
</dbReference>
<evidence type="ECO:0008006" key="4">
    <source>
        <dbReference type="Google" id="ProtNLM"/>
    </source>
</evidence>
<proteinExistence type="predicted"/>
<dbReference type="RefSeq" id="WP_253670199.1">
    <property type="nucleotide sequence ID" value="NZ_JAMTCP010000015.1"/>
</dbReference>
<feature type="compositionally biased region" description="Basic and acidic residues" evidence="1">
    <location>
        <begin position="35"/>
        <end position="56"/>
    </location>
</feature>
<dbReference type="Gene3D" id="3.30.1310.10">
    <property type="entry name" value="Nucleoid-associated protein YbaB-like domain"/>
    <property type="match status" value="1"/>
</dbReference>
<protein>
    <recommendedName>
        <fullName evidence="4">YbaB/EbfC family nucleoid-associated protein</fullName>
    </recommendedName>
</protein>
<keyword evidence="3" id="KW-1185">Reference proteome</keyword>
<evidence type="ECO:0000313" key="2">
    <source>
        <dbReference type="EMBL" id="MCP2259300.1"/>
    </source>
</evidence>
<name>A0ABT1HUV1_STRSD</name>
<evidence type="ECO:0000313" key="3">
    <source>
        <dbReference type="Proteomes" id="UP001205311"/>
    </source>
</evidence>
<gene>
    <name evidence="2" type="ORF">LX15_003001</name>
</gene>
<evidence type="ECO:0000256" key="1">
    <source>
        <dbReference type="SAM" id="MobiDB-lite"/>
    </source>
</evidence>